<dbReference type="PROSITE" id="PS50297">
    <property type="entry name" value="ANK_REP_REGION"/>
    <property type="match status" value="4"/>
</dbReference>
<dbReference type="PANTHER" id="PTHR24198">
    <property type="entry name" value="ANKYRIN REPEAT AND PROTEIN KINASE DOMAIN-CONTAINING PROTEIN"/>
    <property type="match status" value="1"/>
</dbReference>
<dbReference type="PANTHER" id="PTHR24198:SF188">
    <property type="entry name" value="ANKYRIN REPEAT DOMAIN 55"/>
    <property type="match status" value="1"/>
</dbReference>
<dbReference type="AlphaFoldDB" id="A0A6A7G2P1"/>
<evidence type="ECO:0000256" key="2">
    <source>
        <dbReference type="ARBA" id="ARBA00023043"/>
    </source>
</evidence>
<dbReference type="SMART" id="SM00248">
    <property type="entry name" value="ANK"/>
    <property type="match status" value="13"/>
</dbReference>
<feature type="transmembrane region" description="Helical" evidence="5">
    <location>
        <begin position="1049"/>
        <end position="1065"/>
    </location>
</feature>
<evidence type="ECO:0000256" key="5">
    <source>
        <dbReference type="SAM" id="Phobius"/>
    </source>
</evidence>
<dbReference type="GO" id="GO:0005737">
    <property type="term" value="C:cytoplasm"/>
    <property type="evidence" value="ECO:0007669"/>
    <property type="project" value="TreeGrafter"/>
</dbReference>
<dbReference type="Pfam" id="PF00023">
    <property type="entry name" value="Ank"/>
    <property type="match status" value="1"/>
</dbReference>
<dbReference type="Pfam" id="PF12796">
    <property type="entry name" value="Ank_2"/>
    <property type="match status" value="4"/>
</dbReference>
<feature type="transmembrane region" description="Helical" evidence="5">
    <location>
        <begin position="1085"/>
        <end position="1103"/>
    </location>
</feature>
<dbReference type="InterPro" id="IPR036770">
    <property type="entry name" value="Ankyrin_rpt-contain_sf"/>
</dbReference>
<feature type="transmembrane region" description="Helical" evidence="5">
    <location>
        <begin position="979"/>
        <end position="1001"/>
    </location>
</feature>
<organism evidence="6">
    <name type="scientific">Hirondellea gigas</name>
    <dbReference type="NCBI Taxonomy" id="1518452"/>
    <lineage>
        <taxon>Eukaryota</taxon>
        <taxon>Metazoa</taxon>
        <taxon>Ecdysozoa</taxon>
        <taxon>Arthropoda</taxon>
        <taxon>Crustacea</taxon>
        <taxon>Multicrustacea</taxon>
        <taxon>Malacostraca</taxon>
        <taxon>Eumalacostraca</taxon>
        <taxon>Peracarida</taxon>
        <taxon>Amphipoda</taxon>
        <taxon>Amphilochidea</taxon>
        <taxon>Lysianassida</taxon>
        <taxon>Lysianassidira</taxon>
        <taxon>Lysianassoidea</taxon>
        <taxon>Lysianassidae</taxon>
        <taxon>Hirondellea</taxon>
    </lineage>
</organism>
<sequence length="1226" mass="139202">MDIKDKLCCCCPTGQGRVAAAPAATKVGTMGCPTPTTQGMQMEHLTKIANSRFFLFRGMSDALPAQSITQAVLKKDCDMLQRLVNASITEDILKETNKNLLLHKAVNANSPEVLKILLTAVGTEAISLHDSVHKRKTALHCAVEAKSMECIEAILSFDKSALIAKDCVENTPLHYIVKHKFLEGCVKMMEYCEPAYINQSNLKSFTPVHDAANTHNCTTILELLLSNGGKANARTNTRYTPLHLAASNGFKDSVRILLSEIQEDRRKDYMDSQTSTGFTALMFAACKGYSKACYLLSESNVNLQDNRNSTALHYAASKSYLSIVEFLMDRNANTKLKNIDGRTALYCAASSNNERCLLYLLDRTSDQETPQDLLKIATLKGNIKGLQALLERPNIKQLINYPFPDSDNNTLLHLSINKGYYKVTQLLLDNEADKNVINRLKEYPLHLAAGQTMLLTRFNEEERLEVCKEIMTHSDDLVNAENLKCETPLHLAAKSGNIDMVRSFLMKNSQILALDNYGRTTIHVAAKWGRETCLKKLLKSLGKGKTELADMMPHPLHLAAEYGHLGCCKIIIDILKEKTLTALSRDDNEEFPVDVAYRKNEVQVFEYLLGRMSFDEQQDGLCARLHQYCKDCILEDKLEMLEAIIGSTWCRVAFDGYYCANLREPVQNLEPSVYFTPCQSFCQLVDRHPTLACRAMDGHVVTLSNGQERHVYTPFEFIYYNAPDGIVERPFCEATYSSDPSEVAHSVIPSAREFKGVQWGRDHPLLMASTPRHTEVLTHPLTKSWLLQKEYAVRILYLYMLFDFLTAVAATFMLSYTWTSQLLSDTFKGATMEEVRYVYTNMESADAPGAANCSSYIETEPNIFSDREVQDYVFPGSAVWQRSLCVILRLEDPELRVWAWSSRVLVTVCWVTHLILACILIKLDKWNKLSEVRSWASYVLQMFLRNITMFLRFFCLFFVLLPFPYFWHDIMLSLKTDTFWQFGVVAVLASWLSLVATLNKIPNLRVFMPITLSFALNYLKLLMHIAFIILAFAVSFHFLLGYNKAFSNLWYSLIKTLVWMLGDLGYDDMFLQEDSPPPFPVQSNIIFVVFVTIIGGLAFNIILKNPNDQLEDIRALAEFYQAEGALKVILLIDDCVPSFRRKYARQENEIMKKVFRLVPGGVRYSSLSNQPRSSSEEDNNTIEALKLKEQNEQLIEKIDNLQQDLQDLSRKMITFINAHPETNTNI</sequence>
<accession>A0A6A7G2P1</accession>
<dbReference type="Gene3D" id="1.25.40.20">
    <property type="entry name" value="Ankyrin repeat-containing domain"/>
    <property type="match status" value="3"/>
</dbReference>
<keyword evidence="5" id="KW-0472">Membrane</keyword>
<feature type="repeat" description="ANK" evidence="3">
    <location>
        <begin position="203"/>
        <end position="236"/>
    </location>
</feature>
<keyword evidence="5" id="KW-1133">Transmembrane helix</keyword>
<dbReference type="SUPFAM" id="SSF48403">
    <property type="entry name" value="Ankyrin repeat"/>
    <property type="match status" value="2"/>
</dbReference>
<feature type="coiled-coil region" evidence="4">
    <location>
        <begin position="1184"/>
        <end position="1218"/>
    </location>
</feature>
<feature type="repeat" description="ANK" evidence="3">
    <location>
        <begin position="307"/>
        <end position="339"/>
    </location>
</feature>
<dbReference type="InterPro" id="IPR002110">
    <property type="entry name" value="Ankyrin_rpt"/>
</dbReference>
<keyword evidence="5" id="KW-0812">Transmembrane</keyword>
<keyword evidence="6" id="KW-0675">Receptor</keyword>
<feature type="transmembrane region" description="Helical" evidence="5">
    <location>
        <begin position="1021"/>
        <end position="1042"/>
    </location>
</feature>
<feature type="transmembrane region" description="Helical" evidence="5">
    <location>
        <begin position="796"/>
        <end position="818"/>
    </location>
</feature>
<name>A0A6A7G2P1_9CRUS</name>
<dbReference type="PROSITE" id="PS50088">
    <property type="entry name" value="ANK_REPEAT"/>
    <property type="match status" value="5"/>
</dbReference>
<feature type="repeat" description="ANK" evidence="3">
    <location>
        <begin position="237"/>
        <end position="259"/>
    </location>
</feature>
<keyword evidence="4" id="KW-0175">Coiled coil</keyword>
<feature type="repeat" description="ANK" evidence="3">
    <location>
        <begin position="407"/>
        <end position="439"/>
    </location>
</feature>
<evidence type="ECO:0000313" key="6">
    <source>
        <dbReference type="EMBL" id="LAC25060.1"/>
    </source>
</evidence>
<feature type="transmembrane region" description="Helical" evidence="5">
    <location>
        <begin position="904"/>
        <end position="923"/>
    </location>
</feature>
<protein>
    <submittedName>
        <fullName evidence="6">Transient receptor potential cation channel subfamily A member 1 homolog</fullName>
    </submittedName>
</protein>
<proteinExistence type="evidence at transcript level"/>
<keyword evidence="1" id="KW-0677">Repeat</keyword>
<keyword evidence="2 3" id="KW-0040">ANK repeat</keyword>
<reference evidence="6" key="1">
    <citation type="submission" date="2017-11" db="EMBL/GenBank/DDBJ databases">
        <title>The sensing device of the deep-sea amphipod.</title>
        <authorList>
            <person name="Kobayashi H."/>
            <person name="Nagahama T."/>
            <person name="Arai W."/>
            <person name="Sasagawa Y."/>
            <person name="Umeda M."/>
            <person name="Hayashi T."/>
            <person name="Nikaido I."/>
            <person name="Watanabe H."/>
            <person name="Oguri K."/>
            <person name="Kitazato H."/>
            <person name="Fujioka K."/>
            <person name="Kido Y."/>
            <person name="Takami H."/>
        </authorList>
    </citation>
    <scope>NUCLEOTIDE SEQUENCE</scope>
    <source>
        <tissue evidence="6">Whole body</tissue>
    </source>
</reference>
<evidence type="ECO:0000256" key="1">
    <source>
        <dbReference type="ARBA" id="ARBA00022737"/>
    </source>
</evidence>
<evidence type="ECO:0000256" key="4">
    <source>
        <dbReference type="SAM" id="Coils"/>
    </source>
</evidence>
<feature type="repeat" description="ANK" evidence="3">
    <location>
        <begin position="484"/>
        <end position="516"/>
    </location>
</feature>
<evidence type="ECO:0000256" key="3">
    <source>
        <dbReference type="PROSITE-ProRule" id="PRU00023"/>
    </source>
</evidence>
<feature type="transmembrane region" description="Helical" evidence="5">
    <location>
        <begin position="943"/>
        <end position="967"/>
    </location>
</feature>
<dbReference type="EMBL" id="IACT01005917">
    <property type="protein sequence ID" value="LAC25060.1"/>
    <property type="molecule type" value="mRNA"/>
</dbReference>